<evidence type="ECO:0000313" key="3">
    <source>
        <dbReference type="Proteomes" id="UP000177383"/>
    </source>
</evidence>
<evidence type="ECO:0000256" key="1">
    <source>
        <dbReference type="SAM" id="Phobius"/>
    </source>
</evidence>
<reference evidence="2 3" key="1">
    <citation type="journal article" date="2016" name="Nat. Commun.">
        <title>Thousands of microbial genomes shed light on interconnected biogeochemical processes in an aquifer system.</title>
        <authorList>
            <person name="Anantharaman K."/>
            <person name="Brown C.T."/>
            <person name="Hug L.A."/>
            <person name="Sharon I."/>
            <person name="Castelle C.J."/>
            <person name="Probst A.J."/>
            <person name="Thomas B.C."/>
            <person name="Singh A."/>
            <person name="Wilkins M.J."/>
            <person name="Karaoz U."/>
            <person name="Brodie E.L."/>
            <person name="Williams K.H."/>
            <person name="Hubbard S.S."/>
            <person name="Banfield J.F."/>
        </authorList>
    </citation>
    <scope>NUCLEOTIDE SEQUENCE [LARGE SCALE GENOMIC DNA]</scope>
</reference>
<name>A0A1F5ZPV0_9BACT</name>
<dbReference type="AlphaFoldDB" id="A0A1F5ZPV0"/>
<evidence type="ECO:0000313" key="2">
    <source>
        <dbReference type="EMBL" id="OGG14516.1"/>
    </source>
</evidence>
<dbReference type="Proteomes" id="UP000177383">
    <property type="component" value="Unassembled WGS sequence"/>
</dbReference>
<keyword evidence="1" id="KW-0812">Transmembrane</keyword>
<organism evidence="2 3">
    <name type="scientific">Candidatus Gottesmanbacteria bacterium RIFCSPHIGHO2_01_FULL_39_10</name>
    <dbReference type="NCBI Taxonomy" id="1798375"/>
    <lineage>
        <taxon>Bacteria</taxon>
        <taxon>Candidatus Gottesmaniibacteriota</taxon>
    </lineage>
</organism>
<keyword evidence="1" id="KW-0472">Membrane</keyword>
<protein>
    <submittedName>
        <fullName evidence="2">Uncharacterized protein</fullName>
    </submittedName>
</protein>
<gene>
    <name evidence="2" type="ORF">A2773_05555</name>
</gene>
<keyword evidence="1" id="KW-1133">Transmembrane helix</keyword>
<accession>A0A1F5ZPV0</accession>
<dbReference type="EMBL" id="MFJE01000015">
    <property type="protein sequence ID" value="OGG14516.1"/>
    <property type="molecule type" value="Genomic_DNA"/>
</dbReference>
<sequence>MRKVLLFLILIFFWVVFSKDIYAHGGVQKLGGSTVVTIRQQPLSTLVGEKVKFTFVVSDPNFIPDRNLRVVMGLWKIEMIEGKAKEIKILEKSYVTSVNGAFEFEYIFLQEKEYYLAFDFEGRKGGDFHYVVKPRLVKKEMLSVKDRWVEVVLAFIIGCGITYLIMWNKKKRK</sequence>
<comment type="caution">
    <text evidence="2">The sequence shown here is derived from an EMBL/GenBank/DDBJ whole genome shotgun (WGS) entry which is preliminary data.</text>
</comment>
<feature type="transmembrane region" description="Helical" evidence="1">
    <location>
        <begin position="148"/>
        <end position="167"/>
    </location>
</feature>
<proteinExistence type="predicted"/>